<keyword evidence="2" id="KW-0472">Membrane</keyword>
<feature type="compositionally biased region" description="Low complexity" evidence="1">
    <location>
        <begin position="158"/>
        <end position="173"/>
    </location>
</feature>
<feature type="signal peptide" evidence="3">
    <location>
        <begin position="1"/>
        <end position="25"/>
    </location>
</feature>
<evidence type="ECO:0000256" key="2">
    <source>
        <dbReference type="SAM" id="Phobius"/>
    </source>
</evidence>
<evidence type="ECO:0008006" key="6">
    <source>
        <dbReference type="Google" id="ProtNLM"/>
    </source>
</evidence>
<dbReference type="CTD" id="2124"/>
<dbReference type="GeneID" id="114043444"/>
<dbReference type="PANTHER" id="PTHR15384:SF0">
    <property type="entry name" value="PROTEIN EVI2B"/>
    <property type="match status" value="1"/>
</dbReference>
<keyword evidence="2" id="KW-1133">Transmembrane helix</keyword>
<dbReference type="InterPro" id="IPR033239">
    <property type="entry name" value="EVI2B"/>
</dbReference>
<dbReference type="OrthoDB" id="9451284at2759"/>
<gene>
    <name evidence="4" type="primary">EVI2B</name>
</gene>
<feature type="compositionally biased region" description="Polar residues" evidence="1">
    <location>
        <begin position="29"/>
        <end position="64"/>
    </location>
</feature>
<dbReference type="Ensembl" id="ENSVURT00010016853.1">
    <property type="protein sequence ID" value="ENSVURP00010014829.1"/>
    <property type="gene ID" value="ENSVURG00010011348.1"/>
</dbReference>
<dbReference type="AlphaFoldDB" id="A0A4X2KRH5"/>
<keyword evidence="3" id="KW-0732">Signal</keyword>
<dbReference type="RefSeq" id="XP_027718390.1">
    <property type="nucleotide sequence ID" value="XM_027862589.1"/>
</dbReference>
<feature type="compositionally biased region" description="Basic and acidic residues" evidence="1">
    <location>
        <begin position="341"/>
        <end position="354"/>
    </location>
</feature>
<dbReference type="GO" id="GO:2000035">
    <property type="term" value="P:regulation of stem cell division"/>
    <property type="evidence" value="ECO:0007669"/>
    <property type="project" value="TreeGrafter"/>
</dbReference>
<feature type="compositionally biased region" description="Polar residues" evidence="1">
    <location>
        <begin position="449"/>
        <end position="474"/>
    </location>
</feature>
<dbReference type="GO" id="GO:0045660">
    <property type="term" value="P:positive regulation of neutrophil differentiation"/>
    <property type="evidence" value="ECO:0007669"/>
    <property type="project" value="TreeGrafter"/>
</dbReference>
<evidence type="ECO:0000313" key="5">
    <source>
        <dbReference type="Proteomes" id="UP000314987"/>
    </source>
</evidence>
<dbReference type="PANTHER" id="PTHR15384">
    <property type="entry name" value="PROTEIN EVI2B"/>
    <property type="match status" value="1"/>
</dbReference>
<feature type="compositionally biased region" description="Pro residues" evidence="1">
    <location>
        <begin position="423"/>
        <end position="438"/>
    </location>
</feature>
<feature type="compositionally biased region" description="Polar residues" evidence="1">
    <location>
        <begin position="134"/>
        <end position="153"/>
    </location>
</feature>
<feature type="transmembrane region" description="Helical" evidence="2">
    <location>
        <begin position="244"/>
        <end position="266"/>
    </location>
</feature>
<reference evidence="4" key="3">
    <citation type="submission" date="2025-09" db="UniProtKB">
        <authorList>
            <consortium name="Ensembl"/>
        </authorList>
    </citation>
    <scope>IDENTIFICATION</scope>
</reference>
<evidence type="ECO:0000313" key="4">
    <source>
        <dbReference type="Ensembl" id="ENSVURP00010014829.1"/>
    </source>
</evidence>
<dbReference type="GeneTree" id="ENSGT00390000009142"/>
<reference evidence="4" key="2">
    <citation type="submission" date="2025-08" db="UniProtKB">
        <authorList>
            <consortium name="Ensembl"/>
        </authorList>
    </citation>
    <scope>IDENTIFICATION</scope>
</reference>
<feature type="compositionally biased region" description="Polar residues" evidence="1">
    <location>
        <begin position="87"/>
        <end position="117"/>
    </location>
</feature>
<accession>A0A4X2KRH5</accession>
<evidence type="ECO:0000256" key="1">
    <source>
        <dbReference type="SAM" id="MobiDB-lite"/>
    </source>
</evidence>
<keyword evidence="5" id="KW-1185">Reference proteome</keyword>
<feature type="compositionally biased region" description="Polar residues" evidence="1">
    <location>
        <begin position="355"/>
        <end position="374"/>
    </location>
</feature>
<feature type="region of interest" description="Disordered" evidence="1">
    <location>
        <begin position="338"/>
        <end position="486"/>
    </location>
</feature>
<protein>
    <recommendedName>
        <fullName evidence="6">Ecotropic viral integration site 2B</fullName>
    </recommendedName>
</protein>
<keyword evidence="2" id="KW-0812">Transmembrane</keyword>
<reference evidence="5" key="1">
    <citation type="submission" date="2018-12" db="EMBL/GenBank/DDBJ databases">
        <authorList>
            <person name="Yazar S."/>
        </authorList>
    </citation>
    <scope>NUCLEOTIDE SEQUENCE [LARGE SCALE GENOMIC DNA]</scope>
</reference>
<dbReference type="RefSeq" id="XP_027718391.1">
    <property type="nucleotide sequence ID" value="XM_027862590.1"/>
</dbReference>
<feature type="compositionally biased region" description="Polar residues" evidence="1">
    <location>
        <begin position="174"/>
        <end position="196"/>
    </location>
</feature>
<dbReference type="OMA" id="GETPDMC"/>
<organism evidence="4 5">
    <name type="scientific">Vombatus ursinus</name>
    <name type="common">Common wombat</name>
    <dbReference type="NCBI Taxonomy" id="29139"/>
    <lineage>
        <taxon>Eukaryota</taxon>
        <taxon>Metazoa</taxon>
        <taxon>Chordata</taxon>
        <taxon>Craniata</taxon>
        <taxon>Vertebrata</taxon>
        <taxon>Euteleostomi</taxon>
        <taxon>Mammalia</taxon>
        <taxon>Metatheria</taxon>
        <taxon>Diprotodontia</taxon>
        <taxon>Vombatidae</taxon>
        <taxon>Vombatus</taxon>
    </lineage>
</organism>
<feature type="compositionally biased region" description="Polar residues" evidence="1">
    <location>
        <begin position="206"/>
        <end position="218"/>
    </location>
</feature>
<feature type="chain" id="PRO_5021198410" description="Ecotropic viral integration site 2B" evidence="3">
    <location>
        <begin position="26"/>
        <end position="486"/>
    </location>
</feature>
<dbReference type="STRING" id="29139.ENSVURP00010014829"/>
<proteinExistence type="predicted"/>
<feature type="region of interest" description="Disordered" evidence="1">
    <location>
        <begin position="29"/>
        <end position="218"/>
    </location>
</feature>
<dbReference type="Proteomes" id="UP000314987">
    <property type="component" value="Unassembled WGS sequence"/>
</dbReference>
<name>A0A4X2KRH5_VOMUR</name>
<sequence length="486" mass="51047">MDPKHFILMLFCGYLTNTSLTETQAYSTVSPQTTPFKSSISDTSANFGNGTENPLSQPLQLINTPSGLPPPSPTSQTSGQPPISPVPGSSGQLPASAVLTSSGQPPLSSIPKSSGQTPVSPVPKPSSQPIASLVFNSTRQPPESPTHNSSSQSPGPPALNSSSQSPASSVPNSTRQSPASSGPSSTRQPPVTTVHSSSKKPPASSFGPSSTRQSASTVVTPEFYEEKNNNPPQTKPQSSTANSIAGVLIGTILTSMIVTIFMIVLWKCFRKPILNDQNWAGRSPFADGVTPDMSMDYSTENGKSIKRSSIVSLEIWKPNKSMLLADDLDVKLFDSSENLDECPKSDVEKMKDHPNGTSDESADGSTVGTAISSSEETEVTPAPPLLDLDGPENQKPDSSNSLENDFSHLPPPLDCLDSAGGQPIPPLSDPSQLPPPPEALLKDQEEYSSEVQNAASPALQTQCPTPDDSSQQALDESLPPPPAELS</sequence>
<evidence type="ECO:0000256" key="3">
    <source>
        <dbReference type="SAM" id="SignalP"/>
    </source>
</evidence>